<sequence>MEQVIVDFVNNFPADAEDDALRCLLEPHHSKQLRSACVKLKLNAQSRKSGNNNKQGYIELLVTYHRDKIDGELVALTGPAKEQEKQPERRVSQHDIFLLVNILFSPEFVDRMSEADKNQKRSALDTQSINERSRYWKDVTRVYTEVQESSRDSLCNACSTKASTQRTLSSTALLNSWTCGRRSQVDTR</sequence>
<proteinExistence type="predicted"/>
<accession>A0ABD3FK95</accession>
<protein>
    <submittedName>
        <fullName evidence="1">Uncharacterized protein</fullName>
    </submittedName>
</protein>
<evidence type="ECO:0000313" key="1">
    <source>
        <dbReference type="EMBL" id="KAL3666146.1"/>
    </source>
</evidence>
<dbReference type="AlphaFoldDB" id="A0ABD3FK95"/>
<keyword evidence="2" id="KW-1185">Reference proteome</keyword>
<evidence type="ECO:0000313" key="2">
    <source>
        <dbReference type="Proteomes" id="UP001632037"/>
    </source>
</evidence>
<name>A0ABD3FK95_9STRA</name>
<organism evidence="1 2">
    <name type="scientific">Phytophthora oleae</name>
    <dbReference type="NCBI Taxonomy" id="2107226"/>
    <lineage>
        <taxon>Eukaryota</taxon>
        <taxon>Sar</taxon>
        <taxon>Stramenopiles</taxon>
        <taxon>Oomycota</taxon>
        <taxon>Peronosporomycetes</taxon>
        <taxon>Peronosporales</taxon>
        <taxon>Peronosporaceae</taxon>
        <taxon>Phytophthora</taxon>
    </lineage>
</organism>
<dbReference type="Proteomes" id="UP001632037">
    <property type="component" value="Unassembled WGS sequence"/>
</dbReference>
<gene>
    <name evidence="1" type="ORF">V7S43_008935</name>
</gene>
<comment type="caution">
    <text evidence="1">The sequence shown here is derived from an EMBL/GenBank/DDBJ whole genome shotgun (WGS) entry which is preliminary data.</text>
</comment>
<reference evidence="1 2" key="1">
    <citation type="submission" date="2024-09" db="EMBL/GenBank/DDBJ databases">
        <title>Genome sequencing and assembly of Phytophthora oleae, isolate VK10A, causative agent of rot of olive drupes.</title>
        <authorList>
            <person name="Conti Taguali S."/>
            <person name="Riolo M."/>
            <person name="La Spada F."/>
            <person name="Cacciola S.O."/>
            <person name="Dionisio G."/>
        </authorList>
    </citation>
    <scope>NUCLEOTIDE SEQUENCE [LARGE SCALE GENOMIC DNA]</scope>
    <source>
        <strain evidence="1 2">VK10A</strain>
    </source>
</reference>
<dbReference type="EMBL" id="JBIMZQ010000018">
    <property type="protein sequence ID" value="KAL3666146.1"/>
    <property type="molecule type" value="Genomic_DNA"/>
</dbReference>